<evidence type="ECO:0000313" key="17">
    <source>
        <dbReference type="EMBL" id="KIM64545.1"/>
    </source>
</evidence>
<evidence type="ECO:0000256" key="13">
    <source>
        <dbReference type="ARBA" id="ARBA00048483"/>
    </source>
</evidence>
<feature type="region of interest" description="Disordered" evidence="14">
    <location>
        <begin position="523"/>
        <end position="542"/>
    </location>
</feature>
<dbReference type="EC" id="1.16.1.9" evidence="3"/>
<dbReference type="PANTHER" id="PTHR32361">
    <property type="entry name" value="FERRIC/CUPRIC REDUCTASE TRANSMEMBRANE COMPONENT"/>
    <property type="match status" value="1"/>
</dbReference>
<dbReference type="SUPFAM" id="SSF63380">
    <property type="entry name" value="Riboflavin synthase domain-like"/>
    <property type="match status" value="1"/>
</dbReference>
<dbReference type="SUPFAM" id="SSF52343">
    <property type="entry name" value="Ferredoxin reductase-like, C-terminal NADP-linked domain"/>
    <property type="match status" value="1"/>
</dbReference>
<comment type="catalytic activity">
    <reaction evidence="13">
        <text>2 a Fe(II)-siderophore + NADP(+) + H(+) = 2 a Fe(III)-siderophore + NADPH</text>
        <dbReference type="Rhea" id="RHEA:28795"/>
        <dbReference type="Rhea" id="RHEA-COMP:11342"/>
        <dbReference type="Rhea" id="RHEA-COMP:11344"/>
        <dbReference type="ChEBI" id="CHEBI:15378"/>
        <dbReference type="ChEBI" id="CHEBI:29033"/>
        <dbReference type="ChEBI" id="CHEBI:29034"/>
        <dbReference type="ChEBI" id="CHEBI:57783"/>
        <dbReference type="ChEBI" id="CHEBI:58349"/>
        <dbReference type="EC" id="1.16.1.9"/>
    </reaction>
</comment>
<dbReference type="GO" id="GO:0015677">
    <property type="term" value="P:copper ion import"/>
    <property type="evidence" value="ECO:0007669"/>
    <property type="project" value="TreeGrafter"/>
</dbReference>
<dbReference type="InterPro" id="IPR017927">
    <property type="entry name" value="FAD-bd_FR_type"/>
</dbReference>
<dbReference type="GO" id="GO:0052851">
    <property type="term" value="F:ferric-chelate reductase (NADPH) activity"/>
    <property type="evidence" value="ECO:0007669"/>
    <property type="project" value="UniProtKB-EC"/>
</dbReference>
<dbReference type="InterPro" id="IPR013121">
    <property type="entry name" value="Fe_red_NAD-bd_6"/>
</dbReference>
<feature type="transmembrane region" description="Helical" evidence="15">
    <location>
        <begin position="30"/>
        <end position="51"/>
    </location>
</feature>
<dbReference type="GO" id="GO:0006826">
    <property type="term" value="P:iron ion transport"/>
    <property type="evidence" value="ECO:0007669"/>
    <property type="project" value="UniProtKB-ARBA"/>
</dbReference>
<keyword evidence="5" id="KW-1003">Cell membrane</keyword>
<dbReference type="EMBL" id="KN822027">
    <property type="protein sequence ID" value="KIM64545.1"/>
    <property type="molecule type" value="Genomic_DNA"/>
</dbReference>
<evidence type="ECO:0000256" key="8">
    <source>
        <dbReference type="ARBA" id="ARBA00022989"/>
    </source>
</evidence>
<dbReference type="Gene3D" id="3.40.50.80">
    <property type="entry name" value="Nucleotide-binding domain of ferredoxin-NADP reductase (FNR) module"/>
    <property type="match status" value="1"/>
</dbReference>
<feature type="compositionally biased region" description="Polar residues" evidence="14">
    <location>
        <begin position="533"/>
        <end position="542"/>
    </location>
</feature>
<evidence type="ECO:0000256" key="7">
    <source>
        <dbReference type="ARBA" id="ARBA00022982"/>
    </source>
</evidence>
<comment type="similarity">
    <text evidence="2">Belongs to the ferric reductase (FRE) family.</text>
</comment>
<dbReference type="AlphaFoldDB" id="A0A0C3DVB4"/>
<dbReference type="Pfam" id="PF08030">
    <property type="entry name" value="NAD_binding_6"/>
    <property type="match status" value="1"/>
</dbReference>
<dbReference type="Proteomes" id="UP000053989">
    <property type="component" value="Unassembled WGS sequence"/>
</dbReference>
<feature type="transmembrane region" description="Helical" evidence="15">
    <location>
        <begin position="102"/>
        <end position="125"/>
    </location>
</feature>
<dbReference type="HOGENOM" id="CLU_010365_6_1_1"/>
<keyword evidence="7" id="KW-0249">Electron transport</keyword>
<organism evidence="17 18">
    <name type="scientific">Scleroderma citrinum Foug A</name>
    <dbReference type="NCBI Taxonomy" id="1036808"/>
    <lineage>
        <taxon>Eukaryota</taxon>
        <taxon>Fungi</taxon>
        <taxon>Dikarya</taxon>
        <taxon>Basidiomycota</taxon>
        <taxon>Agaricomycotina</taxon>
        <taxon>Agaricomycetes</taxon>
        <taxon>Agaricomycetidae</taxon>
        <taxon>Boletales</taxon>
        <taxon>Sclerodermatineae</taxon>
        <taxon>Sclerodermataceae</taxon>
        <taxon>Scleroderma</taxon>
    </lineage>
</organism>
<evidence type="ECO:0000256" key="1">
    <source>
        <dbReference type="ARBA" id="ARBA00004651"/>
    </source>
</evidence>
<evidence type="ECO:0000259" key="16">
    <source>
        <dbReference type="PROSITE" id="PS51384"/>
    </source>
</evidence>
<sequence length="622" mass="69690">MTRSGVLDFSPRGIDGKLANHRAELYPNEVWYGIGLFLFIIGLFNWSSILYSKFSVSRQDRDMESLATPRPNSVSFRRLPVALLNAYRVIVFRWSLHIGETLCLSTAEITLTVAYVVYMYVWAFINTTDREGGRLNWRYWSIRTATIATSQFPLITALATKNNLVSLITGVSFERLGYLHRMMARVVFTMLWVHSGIEIVRKVKEPINEGWLVCGITAIVAFSILVVISLRPIRTVAYEFFFYAHCILVLAFLICAYFHAAIDQFDTFIWPSFVIWGVDRVIRTIRLIIFNHSYFGFFSGATMNATIELQSEEYVRLRLCRPPHFHWSPGQMVYLIIPSVSRLPFEAHPFTIASIDSEMLHSSCTTEKPTSGRGTKEAPAEKSLTVNSPFWKELVFFINVRKGFTSQLKKAAAKGTKVKAFVDGPYGIPPDLRTYDTSILIAGGTGISFILPTFLHIVENVKQGKSSCRKVVFVWATRDENFTNWINEPVYKALQLAPSSLAVSIRIHITCKKAVERDTDVGQEAFDHPDGDTGSTSQEGTQKSDILAFESIKIESGRPDLMTILGEEVQSVGTGKLSVSACCSPGMAQTVRQALQFPVSGPSNVLRGGPSVSLFVETYGYA</sequence>
<keyword evidence="8 15" id="KW-1133">Transmembrane helix</keyword>
<proteinExistence type="inferred from homology"/>
<gene>
    <name evidence="17" type="ORF">SCLCIDRAFT_1213066</name>
</gene>
<evidence type="ECO:0000256" key="12">
    <source>
        <dbReference type="ARBA" id="ARBA00023180"/>
    </source>
</evidence>
<dbReference type="InterPro" id="IPR051410">
    <property type="entry name" value="Ferric/Cupric_Reductase"/>
</dbReference>
<evidence type="ECO:0000256" key="4">
    <source>
        <dbReference type="ARBA" id="ARBA00022448"/>
    </source>
</evidence>
<reference evidence="18" key="2">
    <citation type="submission" date="2015-01" db="EMBL/GenBank/DDBJ databases">
        <title>Evolutionary Origins and Diversification of the Mycorrhizal Mutualists.</title>
        <authorList>
            <consortium name="DOE Joint Genome Institute"/>
            <consortium name="Mycorrhizal Genomics Consortium"/>
            <person name="Kohler A."/>
            <person name="Kuo A."/>
            <person name="Nagy L.G."/>
            <person name="Floudas D."/>
            <person name="Copeland A."/>
            <person name="Barry K.W."/>
            <person name="Cichocki N."/>
            <person name="Veneault-Fourrey C."/>
            <person name="LaButti K."/>
            <person name="Lindquist E.A."/>
            <person name="Lipzen A."/>
            <person name="Lundell T."/>
            <person name="Morin E."/>
            <person name="Murat C."/>
            <person name="Riley R."/>
            <person name="Ohm R."/>
            <person name="Sun H."/>
            <person name="Tunlid A."/>
            <person name="Henrissat B."/>
            <person name="Grigoriev I.V."/>
            <person name="Hibbett D.S."/>
            <person name="Martin F."/>
        </authorList>
    </citation>
    <scope>NUCLEOTIDE SEQUENCE [LARGE SCALE GENOMIC DNA]</scope>
    <source>
        <strain evidence="18">Foug A</strain>
    </source>
</reference>
<evidence type="ECO:0000256" key="10">
    <source>
        <dbReference type="ARBA" id="ARBA00023065"/>
    </source>
</evidence>
<keyword evidence="9" id="KW-0560">Oxidoreductase</keyword>
<comment type="subcellular location">
    <subcellularLocation>
        <location evidence="1">Cell membrane</location>
        <topology evidence="1">Multi-pass membrane protein</topology>
    </subcellularLocation>
</comment>
<keyword evidence="18" id="KW-1185">Reference proteome</keyword>
<evidence type="ECO:0000256" key="14">
    <source>
        <dbReference type="SAM" id="MobiDB-lite"/>
    </source>
</evidence>
<dbReference type="CDD" id="cd06186">
    <property type="entry name" value="NOX_Duox_like_FAD_NADP"/>
    <property type="match status" value="1"/>
</dbReference>
<dbReference type="Pfam" id="PF01794">
    <property type="entry name" value="Ferric_reduct"/>
    <property type="match status" value="1"/>
</dbReference>
<keyword evidence="10" id="KW-0406">Ion transport</keyword>
<dbReference type="InParanoid" id="A0A0C3DVB4"/>
<dbReference type="GO" id="GO:0005886">
    <property type="term" value="C:plasma membrane"/>
    <property type="evidence" value="ECO:0007669"/>
    <property type="project" value="UniProtKB-SubCell"/>
</dbReference>
<evidence type="ECO:0000313" key="18">
    <source>
        <dbReference type="Proteomes" id="UP000053989"/>
    </source>
</evidence>
<feature type="transmembrane region" description="Helical" evidence="15">
    <location>
        <begin position="240"/>
        <end position="262"/>
    </location>
</feature>
<dbReference type="PROSITE" id="PS51384">
    <property type="entry name" value="FAD_FR"/>
    <property type="match status" value="1"/>
</dbReference>
<dbReference type="SFLD" id="SFLDG01168">
    <property type="entry name" value="Ferric_reductase_subgroup_(FRE"/>
    <property type="match status" value="1"/>
</dbReference>
<dbReference type="Pfam" id="PF08022">
    <property type="entry name" value="FAD_binding_8"/>
    <property type="match status" value="1"/>
</dbReference>
<evidence type="ECO:0000256" key="15">
    <source>
        <dbReference type="SAM" id="Phobius"/>
    </source>
</evidence>
<evidence type="ECO:0000256" key="9">
    <source>
        <dbReference type="ARBA" id="ARBA00023002"/>
    </source>
</evidence>
<dbReference type="SFLD" id="SFLDS00052">
    <property type="entry name" value="Ferric_Reductase_Domain"/>
    <property type="match status" value="1"/>
</dbReference>
<evidence type="ECO:0000256" key="3">
    <source>
        <dbReference type="ARBA" id="ARBA00012668"/>
    </source>
</evidence>
<evidence type="ECO:0000256" key="11">
    <source>
        <dbReference type="ARBA" id="ARBA00023136"/>
    </source>
</evidence>
<feature type="domain" description="FAD-binding FR-type" evidence="16">
    <location>
        <begin position="296"/>
        <end position="432"/>
    </location>
</feature>
<dbReference type="PANTHER" id="PTHR32361:SF9">
    <property type="entry name" value="FERRIC REDUCTASE TRANSMEMBRANE COMPONENT 3-RELATED"/>
    <property type="match status" value="1"/>
</dbReference>
<reference evidence="17 18" key="1">
    <citation type="submission" date="2014-04" db="EMBL/GenBank/DDBJ databases">
        <authorList>
            <consortium name="DOE Joint Genome Institute"/>
            <person name="Kuo A."/>
            <person name="Kohler A."/>
            <person name="Nagy L.G."/>
            <person name="Floudas D."/>
            <person name="Copeland A."/>
            <person name="Barry K.W."/>
            <person name="Cichocki N."/>
            <person name="Veneault-Fourrey C."/>
            <person name="LaButti K."/>
            <person name="Lindquist E.A."/>
            <person name="Lipzen A."/>
            <person name="Lundell T."/>
            <person name="Morin E."/>
            <person name="Murat C."/>
            <person name="Sun H."/>
            <person name="Tunlid A."/>
            <person name="Henrissat B."/>
            <person name="Grigoriev I.V."/>
            <person name="Hibbett D.S."/>
            <person name="Martin F."/>
            <person name="Nordberg H.P."/>
            <person name="Cantor M.N."/>
            <person name="Hua S.X."/>
        </authorList>
    </citation>
    <scope>NUCLEOTIDE SEQUENCE [LARGE SCALE GENOMIC DNA]</scope>
    <source>
        <strain evidence="17 18">Foug A</strain>
    </source>
</reference>
<dbReference type="InterPro" id="IPR017938">
    <property type="entry name" value="Riboflavin_synthase-like_b-brl"/>
</dbReference>
<dbReference type="STRING" id="1036808.A0A0C3DVB4"/>
<dbReference type="InterPro" id="IPR039261">
    <property type="entry name" value="FNR_nucleotide-bd"/>
</dbReference>
<feature type="transmembrane region" description="Helical" evidence="15">
    <location>
        <begin position="209"/>
        <end position="228"/>
    </location>
</feature>
<dbReference type="InterPro" id="IPR013112">
    <property type="entry name" value="FAD-bd_8"/>
</dbReference>
<keyword evidence="6 15" id="KW-0812">Transmembrane</keyword>
<name>A0A0C3DVB4_9AGAM</name>
<dbReference type="GO" id="GO:0006879">
    <property type="term" value="P:intracellular iron ion homeostasis"/>
    <property type="evidence" value="ECO:0007669"/>
    <property type="project" value="TreeGrafter"/>
</dbReference>
<keyword evidence="12" id="KW-0325">Glycoprotein</keyword>
<keyword evidence="11 15" id="KW-0472">Membrane</keyword>
<accession>A0A0C3DVB4</accession>
<keyword evidence="4" id="KW-0813">Transport</keyword>
<evidence type="ECO:0000256" key="5">
    <source>
        <dbReference type="ARBA" id="ARBA00022475"/>
    </source>
</evidence>
<evidence type="ECO:0000256" key="6">
    <source>
        <dbReference type="ARBA" id="ARBA00022692"/>
    </source>
</evidence>
<evidence type="ECO:0000256" key="2">
    <source>
        <dbReference type="ARBA" id="ARBA00006278"/>
    </source>
</evidence>
<dbReference type="InterPro" id="IPR013130">
    <property type="entry name" value="Fe3_Rdtase_TM_dom"/>
</dbReference>
<protein>
    <recommendedName>
        <fullName evidence="3">ferric-chelate reductase (NADPH)</fullName>
        <ecNumber evidence="3">1.16.1.9</ecNumber>
    </recommendedName>
</protein>
<dbReference type="FunCoup" id="A0A0C3DVB4">
    <property type="interactions" value="190"/>
</dbReference>
<dbReference type="OrthoDB" id="4494341at2759"/>